<comment type="subcellular location">
    <subcellularLocation>
        <location evidence="1">Bacterial flagellum</location>
    </subcellularLocation>
    <subcellularLocation>
        <location evidence="2">Secreted</location>
    </subcellularLocation>
</comment>
<evidence type="ECO:0000259" key="7">
    <source>
        <dbReference type="Pfam" id="PF06429"/>
    </source>
</evidence>
<dbReference type="EMBL" id="UOFU01000346">
    <property type="protein sequence ID" value="VAX03713.1"/>
    <property type="molecule type" value="Genomic_DNA"/>
</dbReference>
<dbReference type="NCBIfam" id="TIGR02492">
    <property type="entry name" value="flgK_ends"/>
    <property type="match status" value="1"/>
</dbReference>
<dbReference type="GO" id="GO:0005198">
    <property type="term" value="F:structural molecule activity"/>
    <property type="evidence" value="ECO:0007669"/>
    <property type="project" value="InterPro"/>
</dbReference>
<dbReference type="PANTHER" id="PTHR30033:SF1">
    <property type="entry name" value="FLAGELLAR HOOK-ASSOCIATED PROTEIN 1"/>
    <property type="match status" value="1"/>
</dbReference>
<reference evidence="10" key="1">
    <citation type="submission" date="2018-06" db="EMBL/GenBank/DDBJ databases">
        <authorList>
            <person name="Zhirakovskaya E."/>
        </authorList>
    </citation>
    <scope>NUCLEOTIDE SEQUENCE</scope>
</reference>
<keyword evidence="5" id="KW-0975">Bacterial flagellum</keyword>
<dbReference type="GO" id="GO:0044780">
    <property type="term" value="P:bacterial-type flagellum assembly"/>
    <property type="evidence" value="ECO:0007669"/>
    <property type="project" value="InterPro"/>
</dbReference>
<dbReference type="InterPro" id="IPR001444">
    <property type="entry name" value="Flag_bb_rod_N"/>
</dbReference>
<dbReference type="InterPro" id="IPR010930">
    <property type="entry name" value="Flg_bb/hook_C_dom"/>
</dbReference>
<keyword evidence="10" id="KW-0966">Cell projection</keyword>
<comment type="similarity">
    <text evidence="3">Belongs to the flagella basal body rod proteins family.</text>
</comment>
<dbReference type="PRINTS" id="PR01005">
    <property type="entry name" value="FLGHOOKAP1"/>
</dbReference>
<evidence type="ECO:0000256" key="5">
    <source>
        <dbReference type="ARBA" id="ARBA00023143"/>
    </source>
</evidence>
<dbReference type="Pfam" id="PF21158">
    <property type="entry name" value="flgK_1st_1"/>
    <property type="match status" value="1"/>
</dbReference>
<dbReference type="PANTHER" id="PTHR30033">
    <property type="entry name" value="FLAGELLAR HOOK-ASSOCIATED PROTEIN 1"/>
    <property type="match status" value="1"/>
</dbReference>
<keyword evidence="10" id="KW-0282">Flagellum</keyword>
<dbReference type="Pfam" id="PF00460">
    <property type="entry name" value="Flg_bb_rod"/>
    <property type="match status" value="1"/>
</dbReference>
<evidence type="ECO:0000256" key="1">
    <source>
        <dbReference type="ARBA" id="ARBA00004365"/>
    </source>
</evidence>
<evidence type="ECO:0000256" key="4">
    <source>
        <dbReference type="ARBA" id="ARBA00022525"/>
    </source>
</evidence>
<evidence type="ECO:0000256" key="2">
    <source>
        <dbReference type="ARBA" id="ARBA00004613"/>
    </source>
</evidence>
<feature type="domain" description="Flagellar basal-body/hook protein C-terminal" evidence="7">
    <location>
        <begin position="511"/>
        <end position="549"/>
    </location>
</feature>
<evidence type="ECO:0000259" key="9">
    <source>
        <dbReference type="Pfam" id="PF22638"/>
    </source>
</evidence>
<dbReference type="AlphaFoldDB" id="A0A3B1AVJ7"/>
<name>A0A3B1AVJ7_9ZZZZ</name>
<dbReference type="InterPro" id="IPR002371">
    <property type="entry name" value="FlgK"/>
</dbReference>
<gene>
    <name evidence="10" type="ORF">MNBD_GAMMA20-2144</name>
</gene>
<accession>A0A3B1AVJ7</accession>
<keyword evidence="4" id="KW-0964">Secreted</keyword>
<evidence type="ECO:0000259" key="8">
    <source>
        <dbReference type="Pfam" id="PF21158"/>
    </source>
</evidence>
<dbReference type="InterPro" id="IPR053927">
    <property type="entry name" value="FlgK_helical"/>
</dbReference>
<dbReference type="Pfam" id="PF22638">
    <property type="entry name" value="FlgK_D1"/>
    <property type="match status" value="1"/>
</dbReference>
<dbReference type="GO" id="GO:0009424">
    <property type="term" value="C:bacterial-type flagellum hook"/>
    <property type="evidence" value="ECO:0007669"/>
    <property type="project" value="InterPro"/>
</dbReference>
<organism evidence="10">
    <name type="scientific">hydrothermal vent metagenome</name>
    <dbReference type="NCBI Taxonomy" id="652676"/>
    <lineage>
        <taxon>unclassified sequences</taxon>
        <taxon>metagenomes</taxon>
        <taxon>ecological metagenomes</taxon>
    </lineage>
</organism>
<dbReference type="GO" id="GO:0005576">
    <property type="term" value="C:extracellular region"/>
    <property type="evidence" value="ECO:0007669"/>
    <property type="project" value="UniProtKB-SubCell"/>
</dbReference>
<protein>
    <submittedName>
        <fullName evidence="10">Flagellar hook-associated protein FlgK</fullName>
    </submittedName>
</protein>
<dbReference type="SUPFAM" id="SSF64518">
    <property type="entry name" value="Phase 1 flagellin"/>
    <property type="match status" value="1"/>
</dbReference>
<evidence type="ECO:0000259" key="6">
    <source>
        <dbReference type="Pfam" id="PF00460"/>
    </source>
</evidence>
<dbReference type="InterPro" id="IPR049119">
    <property type="entry name" value="FlgK_D2-like"/>
</dbReference>
<dbReference type="Pfam" id="PF06429">
    <property type="entry name" value="Flg_bbr_C"/>
    <property type="match status" value="1"/>
</dbReference>
<evidence type="ECO:0000313" key="10">
    <source>
        <dbReference type="EMBL" id="VAX03713.1"/>
    </source>
</evidence>
<feature type="domain" description="Flagellar basal body rod protein N-terminal" evidence="6">
    <location>
        <begin position="7"/>
        <end position="34"/>
    </location>
</feature>
<evidence type="ECO:0000256" key="3">
    <source>
        <dbReference type="ARBA" id="ARBA00009677"/>
    </source>
</evidence>
<proteinExistence type="inferred from homology"/>
<sequence length="553" mass="57909">MADLLGTAISGLTASQRNLAVVGNNITNVNTPGYSRQSAELVSRTPSPHGSGFVGNGVEVSTVRRIYDQFLGNQVTNRTSSFEQMDTLYNLAARVDNSLAGESSSLSPSIQAFFNAVQDVSNNPTSIPSREVMVSEASTLAVRFQSLNREFDSLRDQVNTQMEVFTSEVNSIAGSIAELNQDIAIARASASGQPPNDLLDQRDRQINRLAELVSVNRVEAGDGSTNIFIGSGQALVLGTEAATLSTTRGSFDPAQREILFTSRTTSTPIGSQLNGGQLGGLLDFRRNVLDPAQDGLGRIAIGMADTFNVQHQLGDDLNGNPGGLFFAAINATSPAVFANVNNNAASGAVAVTINDSGQLKASEYRLSYDGANFSLLRLSDNTLVDSGFGTAGLPRTVAGEGITLDLSGTIAAGDSFLIRPVRYGARDMNVALSSGAEFAAAASGNASGDNSNALALAGLQTQKLLGSGSETYQSSYGKVLADVGVKTREAKVNSEAQQVLLDNAIEANSAVSGVNLDEEAADLIKYQQAYQAAAQLIKVADTLFQTLLNVASR</sequence>
<keyword evidence="10" id="KW-0969">Cilium</keyword>
<feature type="domain" description="Flagellar hook-associated protein 1 D2-like" evidence="8">
    <location>
        <begin position="338"/>
        <end position="420"/>
    </location>
</feature>
<feature type="domain" description="Flagellar hook-associated protein FlgK helical" evidence="9">
    <location>
        <begin position="93"/>
        <end position="326"/>
    </location>
</feature>